<dbReference type="SMART" id="SM00382">
    <property type="entry name" value="AAA"/>
    <property type="match status" value="1"/>
</dbReference>
<dbReference type="EMBL" id="AHPK01000001">
    <property type="protein sequence ID" value="KEC57438.1"/>
    <property type="molecule type" value="Genomic_DNA"/>
</dbReference>
<dbReference type="Proteomes" id="UP000027336">
    <property type="component" value="Unassembled WGS sequence"/>
</dbReference>
<dbReference type="Pfam" id="PF12169">
    <property type="entry name" value="DNA_pol3_gamma3"/>
    <property type="match status" value="1"/>
</dbReference>
<dbReference type="GO" id="GO:0006261">
    <property type="term" value="P:DNA-templated DNA replication"/>
    <property type="evidence" value="ECO:0007669"/>
    <property type="project" value="TreeGrafter"/>
</dbReference>
<keyword evidence="5" id="KW-0479">Metal-binding</keyword>
<dbReference type="EC" id="2.7.7.7" evidence="11"/>
<comment type="similarity">
    <text evidence="1 11">Belongs to the DnaX/STICHEL family.</text>
</comment>
<dbReference type="GO" id="GO:0005524">
    <property type="term" value="F:ATP binding"/>
    <property type="evidence" value="ECO:0007669"/>
    <property type="project" value="UniProtKB-KW"/>
</dbReference>
<dbReference type="Pfam" id="PF12362">
    <property type="entry name" value="DUF3646"/>
    <property type="match status" value="1"/>
</dbReference>
<evidence type="ECO:0000259" key="12">
    <source>
        <dbReference type="SMART" id="SM00382"/>
    </source>
</evidence>
<keyword evidence="8 11" id="KW-0067">ATP-binding</keyword>
<keyword evidence="6 11" id="KW-0547">Nucleotide-binding</keyword>
<dbReference type="Pfam" id="PF13177">
    <property type="entry name" value="DNA_pol3_delta2"/>
    <property type="match status" value="1"/>
</dbReference>
<dbReference type="FunFam" id="1.10.8.60:FF:000013">
    <property type="entry name" value="DNA polymerase III subunit gamma/tau"/>
    <property type="match status" value="1"/>
</dbReference>
<dbReference type="PATRIC" id="fig|685782.3.peg.86"/>
<dbReference type="InterPro" id="IPR003593">
    <property type="entry name" value="AAA+_ATPase"/>
</dbReference>
<dbReference type="InterPro" id="IPR022107">
    <property type="entry name" value="DNA_pol_III_gamma/tau_C"/>
</dbReference>
<dbReference type="GO" id="GO:0003887">
    <property type="term" value="F:DNA-directed DNA polymerase activity"/>
    <property type="evidence" value="ECO:0007669"/>
    <property type="project" value="UniProtKB-KW"/>
</dbReference>
<evidence type="ECO:0000256" key="1">
    <source>
        <dbReference type="ARBA" id="ARBA00006360"/>
    </source>
</evidence>
<evidence type="ECO:0000256" key="3">
    <source>
        <dbReference type="ARBA" id="ARBA00022695"/>
    </source>
</evidence>
<dbReference type="InterPro" id="IPR008921">
    <property type="entry name" value="DNA_pol3_clamp-load_cplx_C"/>
</dbReference>
<keyword evidence="7" id="KW-0862">Zinc</keyword>
<keyword evidence="3 11" id="KW-0548">Nucleotidyltransferase</keyword>
<evidence type="ECO:0000313" key="14">
    <source>
        <dbReference type="EMBL" id="KEC57438.1"/>
    </source>
</evidence>
<dbReference type="GO" id="GO:0009360">
    <property type="term" value="C:DNA polymerase III complex"/>
    <property type="evidence" value="ECO:0007669"/>
    <property type="project" value="InterPro"/>
</dbReference>
<evidence type="ECO:0000256" key="2">
    <source>
        <dbReference type="ARBA" id="ARBA00022679"/>
    </source>
</evidence>
<dbReference type="OrthoDB" id="9810148at2"/>
<reference evidence="14 15" key="2">
    <citation type="submission" date="2012-04" db="EMBL/GenBank/DDBJ databases">
        <title>The Genome Sequence of Bartonella rochalimae BMGH.</title>
        <authorList>
            <consortium name="The Broad Institute Genome Sequencing Platform"/>
            <consortium name="The Broad Institute Genome Sequencing Center for Infectious Disease"/>
            <person name="Feldgarden M."/>
            <person name="Kirby J."/>
            <person name="Kosoy M."/>
            <person name="Birtles R."/>
            <person name="Probert W.S."/>
            <person name="Chiaraviglio L."/>
            <person name="Walker B."/>
            <person name="Young S.K."/>
            <person name="Zeng Q."/>
            <person name="Gargeya S."/>
            <person name="Fitzgerald M."/>
            <person name="Haas B."/>
            <person name="Abouelleil A."/>
            <person name="Alvarado L."/>
            <person name="Arachchi H.M."/>
            <person name="Berlin A.M."/>
            <person name="Chapman S.B."/>
            <person name="Goldberg J."/>
            <person name="Griggs A."/>
            <person name="Gujja S."/>
            <person name="Hansen M."/>
            <person name="Howarth C."/>
            <person name="Imamovic A."/>
            <person name="Larimer J."/>
            <person name="McCowen C."/>
            <person name="Montmayeur A."/>
            <person name="Murphy C."/>
            <person name="Neiman D."/>
            <person name="Pearson M."/>
            <person name="Priest M."/>
            <person name="Roberts A."/>
            <person name="Saif S."/>
            <person name="Shea T."/>
            <person name="Sisk P."/>
            <person name="Sykes S."/>
            <person name="Wortman J."/>
            <person name="Nusbaum C."/>
            <person name="Birren B."/>
        </authorList>
    </citation>
    <scope>NUCLEOTIDE SEQUENCE [LARGE SCALE GENOMIC DNA]</scope>
    <source>
        <strain evidence="14 15">ATCC BAA-1498</strain>
    </source>
</reference>
<dbReference type="InterPro" id="IPR050238">
    <property type="entry name" value="DNA_Rep/Repair_Clamp_Loader"/>
</dbReference>
<dbReference type="Gene3D" id="1.10.8.60">
    <property type="match status" value="1"/>
</dbReference>
<name>E6YK43_9HYPH</name>
<dbReference type="CDD" id="cd18137">
    <property type="entry name" value="HLD_clamp_pol_III_gamma_tau"/>
    <property type="match status" value="1"/>
</dbReference>
<dbReference type="CDD" id="cd00009">
    <property type="entry name" value="AAA"/>
    <property type="match status" value="1"/>
</dbReference>
<dbReference type="PANTHER" id="PTHR11669:SF0">
    <property type="entry name" value="PROTEIN STICHEL-LIKE 2"/>
    <property type="match status" value="1"/>
</dbReference>
<protein>
    <recommendedName>
        <fullName evidence="11">DNA polymerase III subunit gamma/tau</fullName>
        <ecNumber evidence="11">2.7.7.7</ecNumber>
    </recommendedName>
</protein>
<evidence type="ECO:0000256" key="5">
    <source>
        <dbReference type="ARBA" id="ARBA00022723"/>
    </source>
</evidence>
<gene>
    <name evidence="11 13" type="primary">dnaX</name>
    <name evidence="13" type="ORF">BARRO_10164</name>
    <name evidence="14" type="ORF">O99_00086</name>
</gene>
<feature type="domain" description="AAA+ ATPase" evidence="12">
    <location>
        <begin position="48"/>
        <end position="194"/>
    </location>
</feature>
<dbReference type="NCBIfam" id="TIGR02397">
    <property type="entry name" value="dnaX_nterm"/>
    <property type="match status" value="1"/>
</dbReference>
<evidence type="ECO:0000313" key="13">
    <source>
        <dbReference type="EMBL" id="CBI77231.1"/>
    </source>
</evidence>
<dbReference type="SUPFAM" id="SSF52540">
    <property type="entry name" value="P-loop containing nucleoside triphosphate hydrolases"/>
    <property type="match status" value="1"/>
</dbReference>
<dbReference type="eggNOG" id="COG2812">
    <property type="taxonomic scope" value="Bacteria"/>
</dbReference>
<keyword evidence="2 11" id="KW-0808">Transferase</keyword>
<evidence type="ECO:0000256" key="10">
    <source>
        <dbReference type="ARBA" id="ARBA00049244"/>
    </source>
</evidence>
<organism evidence="13">
    <name type="scientific">Bartonella rochalimae ATCC BAA-1498</name>
    <dbReference type="NCBI Taxonomy" id="685782"/>
    <lineage>
        <taxon>Bacteria</taxon>
        <taxon>Pseudomonadati</taxon>
        <taxon>Pseudomonadota</taxon>
        <taxon>Alphaproteobacteria</taxon>
        <taxon>Hyphomicrobiales</taxon>
        <taxon>Bartonellaceae</taxon>
        <taxon>Bartonella</taxon>
    </lineage>
</organism>
<dbReference type="AlphaFoldDB" id="E6YK43"/>
<dbReference type="FunFam" id="3.40.50.300:FF:000014">
    <property type="entry name" value="DNA polymerase III subunit gamma/tau"/>
    <property type="match status" value="1"/>
</dbReference>
<comment type="catalytic activity">
    <reaction evidence="10 11">
        <text>DNA(n) + a 2'-deoxyribonucleoside 5'-triphosphate = DNA(n+1) + diphosphate</text>
        <dbReference type="Rhea" id="RHEA:22508"/>
        <dbReference type="Rhea" id="RHEA-COMP:17339"/>
        <dbReference type="Rhea" id="RHEA-COMP:17340"/>
        <dbReference type="ChEBI" id="CHEBI:33019"/>
        <dbReference type="ChEBI" id="CHEBI:61560"/>
        <dbReference type="ChEBI" id="CHEBI:173112"/>
        <dbReference type="EC" id="2.7.7.7"/>
    </reaction>
</comment>
<accession>E6YK43</accession>
<keyword evidence="15" id="KW-1185">Reference proteome</keyword>
<dbReference type="InterPro" id="IPR027417">
    <property type="entry name" value="P-loop_NTPase"/>
</dbReference>
<dbReference type="Gene3D" id="3.40.50.300">
    <property type="entry name" value="P-loop containing nucleotide triphosphate hydrolases"/>
    <property type="match status" value="1"/>
</dbReference>
<dbReference type="GO" id="GO:0003677">
    <property type="term" value="F:DNA binding"/>
    <property type="evidence" value="ECO:0007669"/>
    <property type="project" value="InterPro"/>
</dbReference>
<dbReference type="InterPro" id="IPR045085">
    <property type="entry name" value="HLD_clamp_pol_III_gamma_tau"/>
</dbReference>
<evidence type="ECO:0000256" key="9">
    <source>
        <dbReference type="ARBA" id="ARBA00022932"/>
    </source>
</evidence>
<comment type="subunit">
    <text evidence="11">DNA polymerase III contains a core (composed of alpha, epsilon and theta chains) that associates with a tau subunit. This core dimerizes to form the POLIII' complex. PolIII' associates with the gamma complex (composed of gamma, delta, delta', psi and chi chains) and with the beta chain to form the complete DNA polymerase III complex.</text>
</comment>
<dbReference type="GO" id="GO:0046872">
    <property type="term" value="F:metal ion binding"/>
    <property type="evidence" value="ECO:0007669"/>
    <property type="project" value="UniProtKB-KW"/>
</dbReference>
<dbReference type="HOGENOM" id="CLU_006229_0_7_5"/>
<dbReference type="FunFam" id="1.20.272.10:FF:000003">
    <property type="entry name" value="DNA polymerase III subunit gamma/tau"/>
    <property type="match status" value="1"/>
</dbReference>
<dbReference type="Gene3D" id="1.20.272.10">
    <property type="match status" value="1"/>
</dbReference>
<keyword evidence="4 11" id="KW-0235">DNA replication</keyword>
<evidence type="ECO:0000256" key="7">
    <source>
        <dbReference type="ARBA" id="ARBA00022833"/>
    </source>
</evidence>
<dbReference type="PANTHER" id="PTHR11669">
    <property type="entry name" value="REPLICATION FACTOR C / DNA POLYMERASE III GAMMA-TAU SUBUNIT"/>
    <property type="match status" value="1"/>
</dbReference>
<reference evidence="13" key="1">
    <citation type="journal article" date="2011" name="PLoS Genet.">
        <title>Parallel evolution of a type IV secretion system in radiating lineages of the host-restricted bacterial pathogen Bartonella.</title>
        <authorList>
            <person name="Engel P."/>
            <person name="Salzburger W."/>
            <person name="Liesch M."/>
            <person name="Chang C.C."/>
            <person name="Maruyama S."/>
            <person name="Lanz C."/>
            <person name="Calteau A."/>
            <person name="Lajus A."/>
            <person name="Medigue C."/>
            <person name="Schuster S.C."/>
            <person name="Dehio C."/>
        </authorList>
    </citation>
    <scope>NUCLEOTIDE SEQUENCE</scope>
    <source>
        <strain evidence="13">ATCC BAA-1498</strain>
    </source>
</reference>
<evidence type="ECO:0000256" key="6">
    <source>
        <dbReference type="ARBA" id="ARBA00022741"/>
    </source>
</evidence>
<dbReference type="Pfam" id="PF22608">
    <property type="entry name" value="DNAX_ATPase_lid"/>
    <property type="match status" value="1"/>
</dbReference>
<keyword evidence="9 11" id="KW-0239">DNA-directed DNA polymerase</keyword>
<dbReference type="SUPFAM" id="SSF48019">
    <property type="entry name" value="post-AAA+ oligomerization domain-like"/>
    <property type="match status" value="1"/>
</dbReference>
<evidence type="ECO:0000313" key="15">
    <source>
        <dbReference type="Proteomes" id="UP000027336"/>
    </source>
</evidence>
<sequence length="630" mass="71538">MEQLIENTPATMAYRVLARKYRPQNFSDLIGQEAIVCTLNNAFKTGRIAQAWMLTGIRGVGKTTTARILARALNYKTKDIDQPTTLFDTLGEHCAQIIEGRHIDVIEMDAASHTGIDDIREIIEQIRYRPVSARYKIYIIDEVHMLSTQAFNGLLKTLEEPPPHVKFIFATTEIRKVPITILSRCQRFNLQRIETTVLVTHLRKVAQLEKVEAQDQALFMIARAAEGSVRDALSIFDQAIAYGNGKVDATAVSLMLGLTDQSRIIDLFESLMKGNIVNALHELRNQYNRGADPFVILTELADFNHLITRLRLTPEIIENLSLTEEERSRSLNFSQKLSIRVLSRSWQMLLKGLQEVNQAPHPIQAAEMLLIRLAHIADLPTLDEALTKLTQEKKTPIIVENHSSQESINESNLIKTEVAHSYTSSPISDTLQNQSSCSPEYIKIKTSEKIDFCNKIETRENVQTNQLNKNIINSSQIDPQLDTKATKEKIIIDSLQDIVDLADQHNEIHFKLLIKEFVHPVSFEPQHITLRLAEEAPRSLERDIKKMLYQWTGKHWNITLVNEGGKPTLQEESVAIQKSLFADAQTDPDIAKILNTFPGAKIIDIRFNKKENDLDLIPNIFDTDNNTNDE</sequence>
<evidence type="ECO:0000256" key="8">
    <source>
        <dbReference type="ARBA" id="ARBA00022840"/>
    </source>
</evidence>
<dbReference type="InterPro" id="IPR012763">
    <property type="entry name" value="DNA_pol_III_sug/sutau_N"/>
</dbReference>
<evidence type="ECO:0000256" key="11">
    <source>
        <dbReference type="RuleBase" id="RU364063"/>
    </source>
</evidence>
<evidence type="ECO:0000256" key="4">
    <source>
        <dbReference type="ARBA" id="ARBA00022705"/>
    </source>
</evidence>
<dbReference type="EMBL" id="FN645455">
    <property type="protein sequence ID" value="CBI77231.1"/>
    <property type="molecule type" value="Genomic_DNA"/>
</dbReference>
<proteinExistence type="inferred from homology"/>
<comment type="function">
    <text evidence="11">DNA polymerase III is a complex, multichain enzyme responsible for most of the replicative synthesis in bacteria. This DNA polymerase also exhibits 3' to 5' exonuclease activity.</text>
</comment>
<dbReference type="NCBIfam" id="NF006585">
    <property type="entry name" value="PRK09111.1"/>
    <property type="match status" value="1"/>
</dbReference>
<dbReference type="InterPro" id="IPR022754">
    <property type="entry name" value="DNA_pol_III_gamma-3"/>
</dbReference>